<dbReference type="Proteomes" id="UP000218785">
    <property type="component" value="Chromosome"/>
</dbReference>
<keyword evidence="1" id="KW-0812">Transmembrane</keyword>
<name>A0A1Z4MVE4_9CYAN</name>
<reference evidence="2 3" key="1">
    <citation type="submission" date="2017-06" db="EMBL/GenBank/DDBJ databases">
        <title>Genome sequencing of cyanobaciteial culture collection at National Institute for Environmental Studies (NIES).</title>
        <authorList>
            <person name="Hirose Y."/>
            <person name="Shimura Y."/>
            <person name="Fujisawa T."/>
            <person name="Nakamura Y."/>
            <person name="Kawachi M."/>
        </authorList>
    </citation>
    <scope>NUCLEOTIDE SEQUENCE [LARGE SCALE GENOMIC DNA]</scope>
    <source>
        <strain evidence="2 3">NIES-37</strain>
    </source>
</reference>
<evidence type="ECO:0008006" key="4">
    <source>
        <dbReference type="Google" id="ProtNLM"/>
    </source>
</evidence>
<feature type="transmembrane region" description="Helical" evidence="1">
    <location>
        <begin position="143"/>
        <end position="163"/>
    </location>
</feature>
<evidence type="ECO:0000256" key="1">
    <source>
        <dbReference type="SAM" id="Phobius"/>
    </source>
</evidence>
<evidence type="ECO:0000313" key="2">
    <source>
        <dbReference type="EMBL" id="BAY97403.1"/>
    </source>
</evidence>
<feature type="transmembrane region" description="Helical" evidence="1">
    <location>
        <begin position="98"/>
        <end position="123"/>
    </location>
</feature>
<gene>
    <name evidence="2" type="ORF">NIES37_13450</name>
</gene>
<keyword evidence="1" id="KW-1133">Transmembrane helix</keyword>
<protein>
    <recommendedName>
        <fullName evidence="4">Yip1 domain-containing protein</fullName>
    </recommendedName>
</protein>
<accession>A0A1Z4MVE4</accession>
<dbReference type="RefSeq" id="WP_190445619.1">
    <property type="nucleotide sequence ID" value="NZ_CAWNJS010000001.1"/>
</dbReference>
<feature type="transmembrane region" description="Helical" evidence="1">
    <location>
        <begin position="235"/>
        <end position="254"/>
    </location>
</feature>
<organism evidence="2 3">
    <name type="scientific">Tolypothrix tenuis PCC 7101</name>
    <dbReference type="NCBI Taxonomy" id="231146"/>
    <lineage>
        <taxon>Bacteria</taxon>
        <taxon>Bacillati</taxon>
        <taxon>Cyanobacteriota</taxon>
        <taxon>Cyanophyceae</taxon>
        <taxon>Nostocales</taxon>
        <taxon>Tolypothrichaceae</taxon>
        <taxon>Tolypothrix</taxon>
    </lineage>
</organism>
<feature type="transmembrane region" description="Helical" evidence="1">
    <location>
        <begin position="175"/>
        <end position="199"/>
    </location>
</feature>
<proteinExistence type="predicted"/>
<evidence type="ECO:0000313" key="3">
    <source>
        <dbReference type="Proteomes" id="UP000218785"/>
    </source>
</evidence>
<dbReference type="EMBL" id="AP018248">
    <property type="protein sequence ID" value="BAY97403.1"/>
    <property type="molecule type" value="Genomic_DNA"/>
</dbReference>
<feature type="transmembrane region" description="Helical" evidence="1">
    <location>
        <begin position="205"/>
        <end position="228"/>
    </location>
</feature>
<keyword evidence="3" id="KW-1185">Reference proteome</keyword>
<sequence length="258" mass="28647">MSNAIPPEDRDSIEQEARQTDTDHLVFDPQSQTQVNFSAPIHSRSQFNSETSQPVVEASKEAAFDVWSVFQLIWQDPANGLQTAITSLGDSRAFNAGIALCVLFILAFWMAALKVIASLTAWLSFVNLLGTSFNQQLSIFEHIRILISASIPVLGMIAVLWCIRQIFKGAGNYKQFIFVTGFSLAPITLFWLLLCLLGTSGGELIFLVSIFCWTTVVLFLNTALIGVLRLSSRNALLLVPILFVSDFFITRIGFDILY</sequence>
<dbReference type="KEGG" id="ttq:NIES37_13450"/>
<dbReference type="AlphaFoldDB" id="A0A1Z4MVE4"/>
<keyword evidence="1" id="KW-0472">Membrane</keyword>